<name>A0AAQ3JL29_9LILI</name>
<accession>A0AAQ3JL29</accession>
<protein>
    <submittedName>
        <fullName evidence="1">Uncharacterized protein</fullName>
    </submittedName>
</protein>
<sequence length="113" mass="13220">MCNILVNSLRVRGTTFFPPLDTSNICTRDDIFEILDENVVRVITEHCNLYESQRNVNGEKEKNILDPMYCTFIDLLLEDFENKINVHHVTIRKGRNITAFICSRATIFSTWKH</sequence>
<dbReference type="Proteomes" id="UP001327560">
    <property type="component" value="Chromosome 1"/>
</dbReference>
<dbReference type="EMBL" id="CP136890">
    <property type="protein sequence ID" value="WOK91728.1"/>
    <property type="molecule type" value="Genomic_DNA"/>
</dbReference>
<reference evidence="1 2" key="1">
    <citation type="submission" date="2023-10" db="EMBL/GenBank/DDBJ databases">
        <title>Chromosome-scale genome assembly provides insights into flower coloration mechanisms of Canna indica.</title>
        <authorList>
            <person name="Li C."/>
        </authorList>
    </citation>
    <scope>NUCLEOTIDE SEQUENCE [LARGE SCALE GENOMIC DNA]</scope>
    <source>
        <tissue evidence="1">Flower</tissue>
    </source>
</reference>
<gene>
    <name evidence="1" type="ORF">Cni_G00419</name>
</gene>
<organism evidence="1 2">
    <name type="scientific">Canna indica</name>
    <name type="common">Indian-shot</name>
    <dbReference type="NCBI Taxonomy" id="4628"/>
    <lineage>
        <taxon>Eukaryota</taxon>
        <taxon>Viridiplantae</taxon>
        <taxon>Streptophyta</taxon>
        <taxon>Embryophyta</taxon>
        <taxon>Tracheophyta</taxon>
        <taxon>Spermatophyta</taxon>
        <taxon>Magnoliopsida</taxon>
        <taxon>Liliopsida</taxon>
        <taxon>Zingiberales</taxon>
        <taxon>Cannaceae</taxon>
        <taxon>Canna</taxon>
    </lineage>
</organism>
<dbReference type="AlphaFoldDB" id="A0AAQ3JL29"/>
<keyword evidence="2" id="KW-1185">Reference proteome</keyword>
<proteinExistence type="predicted"/>
<evidence type="ECO:0000313" key="2">
    <source>
        <dbReference type="Proteomes" id="UP001327560"/>
    </source>
</evidence>
<evidence type="ECO:0000313" key="1">
    <source>
        <dbReference type="EMBL" id="WOK91728.1"/>
    </source>
</evidence>